<accession>A0ABP8CEA8</accession>
<organism evidence="7 8">
    <name type="scientific">Postechiella marina</name>
    <dbReference type="NCBI Taxonomy" id="943941"/>
    <lineage>
        <taxon>Bacteria</taxon>
        <taxon>Pseudomonadati</taxon>
        <taxon>Bacteroidota</taxon>
        <taxon>Flavobacteriia</taxon>
        <taxon>Flavobacteriales</taxon>
        <taxon>Flavobacteriaceae</taxon>
        <taxon>Postechiella</taxon>
    </lineage>
</organism>
<dbReference type="Pfam" id="PF01943">
    <property type="entry name" value="Polysacc_synt"/>
    <property type="match status" value="1"/>
</dbReference>
<keyword evidence="5 6" id="KW-0472">Membrane</keyword>
<feature type="transmembrane region" description="Helical" evidence="6">
    <location>
        <begin position="342"/>
        <end position="362"/>
    </location>
</feature>
<feature type="transmembrane region" description="Helical" evidence="6">
    <location>
        <begin position="182"/>
        <end position="200"/>
    </location>
</feature>
<dbReference type="RefSeq" id="WP_344788915.1">
    <property type="nucleotide sequence ID" value="NZ_BAABCA010000006.1"/>
</dbReference>
<feature type="transmembrane region" description="Helical" evidence="6">
    <location>
        <begin position="21"/>
        <end position="41"/>
    </location>
</feature>
<proteinExistence type="predicted"/>
<feature type="transmembrane region" description="Helical" evidence="6">
    <location>
        <begin position="305"/>
        <end position="330"/>
    </location>
</feature>
<evidence type="ECO:0000256" key="5">
    <source>
        <dbReference type="ARBA" id="ARBA00023136"/>
    </source>
</evidence>
<keyword evidence="4 6" id="KW-1133">Transmembrane helix</keyword>
<feature type="transmembrane region" description="Helical" evidence="6">
    <location>
        <begin position="266"/>
        <end position="285"/>
    </location>
</feature>
<dbReference type="PANTHER" id="PTHR30250">
    <property type="entry name" value="PST FAMILY PREDICTED COLANIC ACID TRANSPORTER"/>
    <property type="match status" value="1"/>
</dbReference>
<feature type="transmembrane region" description="Helical" evidence="6">
    <location>
        <begin position="53"/>
        <end position="73"/>
    </location>
</feature>
<feature type="transmembrane region" description="Helical" evidence="6">
    <location>
        <begin position="369"/>
        <end position="393"/>
    </location>
</feature>
<gene>
    <name evidence="7" type="ORF">GCM10022291_27900</name>
</gene>
<feature type="transmembrane region" description="Helical" evidence="6">
    <location>
        <begin position="399"/>
        <end position="419"/>
    </location>
</feature>
<dbReference type="InterPro" id="IPR050833">
    <property type="entry name" value="Poly_Biosynth_Transport"/>
</dbReference>
<evidence type="ECO:0000313" key="8">
    <source>
        <dbReference type="Proteomes" id="UP001501496"/>
    </source>
</evidence>
<reference evidence="8" key="1">
    <citation type="journal article" date="2019" name="Int. J. Syst. Evol. Microbiol.">
        <title>The Global Catalogue of Microorganisms (GCM) 10K type strain sequencing project: providing services to taxonomists for standard genome sequencing and annotation.</title>
        <authorList>
            <consortium name="The Broad Institute Genomics Platform"/>
            <consortium name="The Broad Institute Genome Sequencing Center for Infectious Disease"/>
            <person name="Wu L."/>
            <person name="Ma J."/>
        </authorList>
    </citation>
    <scope>NUCLEOTIDE SEQUENCE [LARGE SCALE GENOMIC DNA]</scope>
    <source>
        <strain evidence="8">JCM 17630</strain>
    </source>
</reference>
<keyword evidence="8" id="KW-1185">Reference proteome</keyword>
<feature type="transmembrane region" description="Helical" evidence="6">
    <location>
        <begin position="220"/>
        <end position="246"/>
    </location>
</feature>
<evidence type="ECO:0000256" key="1">
    <source>
        <dbReference type="ARBA" id="ARBA00004651"/>
    </source>
</evidence>
<evidence type="ECO:0000256" key="4">
    <source>
        <dbReference type="ARBA" id="ARBA00022989"/>
    </source>
</evidence>
<feature type="transmembrane region" description="Helical" evidence="6">
    <location>
        <begin position="85"/>
        <end position="116"/>
    </location>
</feature>
<keyword evidence="3 6" id="KW-0812">Transmembrane</keyword>
<dbReference type="CDD" id="cd13125">
    <property type="entry name" value="MATE_like_10"/>
    <property type="match status" value="1"/>
</dbReference>
<dbReference type="EMBL" id="BAABCA010000006">
    <property type="protein sequence ID" value="GAA4238226.1"/>
    <property type="molecule type" value="Genomic_DNA"/>
</dbReference>
<evidence type="ECO:0000256" key="6">
    <source>
        <dbReference type="SAM" id="Phobius"/>
    </source>
</evidence>
<evidence type="ECO:0000256" key="3">
    <source>
        <dbReference type="ARBA" id="ARBA00022692"/>
    </source>
</evidence>
<comment type="caution">
    <text evidence="7">The sequence shown here is derived from an EMBL/GenBank/DDBJ whole genome shotgun (WGS) entry which is preliminary data.</text>
</comment>
<dbReference type="PANTHER" id="PTHR30250:SF30">
    <property type="entry name" value="LIPID III FLIPPASE"/>
    <property type="match status" value="1"/>
</dbReference>
<keyword evidence="2" id="KW-1003">Cell membrane</keyword>
<name>A0ABP8CEA8_9FLAO</name>
<evidence type="ECO:0000313" key="7">
    <source>
        <dbReference type="EMBL" id="GAA4238226.1"/>
    </source>
</evidence>
<protein>
    <submittedName>
        <fullName evidence="7">O-antigen translocase</fullName>
    </submittedName>
</protein>
<feature type="transmembrane region" description="Helical" evidence="6">
    <location>
        <begin position="154"/>
        <end position="176"/>
    </location>
</feature>
<feature type="transmembrane region" description="Helical" evidence="6">
    <location>
        <begin position="128"/>
        <end position="147"/>
    </location>
</feature>
<comment type="subcellular location">
    <subcellularLocation>
        <location evidence="1">Cell membrane</location>
        <topology evidence="1">Multi-pass membrane protein</topology>
    </subcellularLocation>
</comment>
<evidence type="ECO:0000256" key="2">
    <source>
        <dbReference type="ARBA" id="ARBA00022475"/>
    </source>
</evidence>
<sequence>MLNKILSNTFFKVFSYNSLVVFGKLISSFIISKISAIYLGPSGYAIVGNFKNLLQGILGVSATGFQSGIIKYVAESKKDSKKLDLIITSVIGMCLAISLILGLCLFCFSDFLSVFILKDASLAYVLKYLGVCLPFVSLNFVIIYILNGLQKLKLYTVIVTITNLFNALFTVLLIYYWGLKGALLASVIIPILTFVVSLIFKEVRYHLLKVFVNIKNVSIVFLKSISVYLIMATYSSILISLAYLFIRNKIISDFNSETAGLWEAVNKISAFYMVFFSSLFTLYLLPKLSVNKTILGYSKIMKTYFMYIIPLACVLFTSMFLLRSLLIKIFLTNEFKSIEQFFHLQFIGDFIKIIAFSLAYQFHAKKMVAFYFISDSILYISFYIFSLYFIEIFKLEGVFYAYILSSILYLITVGVFIYFKNETYLKRNDKKF</sequence>
<dbReference type="InterPro" id="IPR044550">
    <property type="entry name" value="WzxE"/>
</dbReference>
<dbReference type="InterPro" id="IPR002797">
    <property type="entry name" value="Polysacc_synth"/>
</dbReference>
<dbReference type="Proteomes" id="UP001501496">
    <property type="component" value="Unassembled WGS sequence"/>
</dbReference>